<proteinExistence type="predicted"/>
<feature type="region of interest" description="Disordered" evidence="1">
    <location>
        <begin position="1"/>
        <end position="22"/>
    </location>
</feature>
<accession>A0A9E7JJA4</accession>
<protein>
    <submittedName>
        <fullName evidence="2">Uncharacterized protein</fullName>
    </submittedName>
</protein>
<organism evidence="2 3">
    <name type="scientific">Musa troglodytarum</name>
    <name type="common">fe'i banana</name>
    <dbReference type="NCBI Taxonomy" id="320322"/>
    <lineage>
        <taxon>Eukaryota</taxon>
        <taxon>Viridiplantae</taxon>
        <taxon>Streptophyta</taxon>
        <taxon>Embryophyta</taxon>
        <taxon>Tracheophyta</taxon>
        <taxon>Spermatophyta</taxon>
        <taxon>Magnoliopsida</taxon>
        <taxon>Liliopsida</taxon>
        <taxon>Zingiberales</taxon>
        <taxon>Musaceae</taxon>
        <taxon>Musa</taxon>
    </lineage>
</organism>
<evidence type="ECO:0000313" key="3">
    <source>
        <dbReference type="Proteomes" id="UP001055439"/>
    </source>
</evidence>
<sequence>MREDAAGCVSGGGYDSGSRGRQRWVAAQEEPAATVVAAVVATESSAVAGPNGCLRQQAAARSGFARSVRGASNGKAAPLVGGPTWCGPNLRRSSLDRLRKGLLPTEDACERGSAAQQRWESANSTQRRPDLGRSGNRGGFSCGGALCSNKQPASSGLQ</sequence>
<feature type="compositionally biased region" description="Polar residues" evidence="1">
    <location>
        <begin position="148"/>
        <end position="158"/>
    </location>
</feature>
<evidence type="ECO:0000256" key="1">
    <source>
        <dbReference type="SAM" id="MobiDB-lite"/>
    </source>
</evidence>
<name>A0A9E7JJA4_9LILI</name>
<dbReference type="Proteomes" id="UP001055439">
    <property type="component" value="Chromosome 10"/>
</dbReference>
<dbReference type="EMBL" id="CP097503">
    <property type="protein sequence ID" value="URD83057.1"/>
    <property type="molecule type" value="Genomic_DNA"/>
</dbReference>
<gene>
    <name evidence="2" type="ORF">MUK42_20030</name>
</gene>
<feature type="compositionally biased region" description="Polar residues" evidence="1">
    <location>
        <begin position="114"/>
        <end position="126"/>
    </location>
</feature>
<evidence type="ECO:0000313" key="2">
    <source>
        <dbReference type="EMBL" id="URD83057.1"/>
    </source>
</evidence>
<keyword evidence="3" id="KW-1185">Reference proteome</keyword>
<reference evidence="2" key="1">
    <citation type="submission" date="2022-05" db="EMBL/GenBank/DDBJ databases">
        <title>The Musa troglodytarum L. genome provides insights into the mechanism of non-climacteric behaviour and enrichment of carotenoids.</title>
        <authorList>
            <person name="Wang J."/>
        </authorList>
    </citation>
    <scope>NUCLEOTIDE SEQUENCE</scope>
    <source>
        <tissue evidence="2">Leaf</tissue>
    </source>
</reference>
<dbReference type="AlphaFoldDB" id="A0A9E7JJA4"/>
<feature type="region of interest" description="Disordered" evidence="1">
    <location>
        <begin position="106"/>
        <end position="158"/>
    </location>
</feature>